<accession>A0A9W6W5A0</accession>
<protein>
    <submittedName>
        <fullName evidence="6">Proteinase</fullName>
    </submittedName>
</protein>
<dbReference type="EMBL" id="BSTX01000003">
    <property type="protein sequence ID" value="GLZ80152.1"/>
    <property type="molecule type" value="Genomic_DNA"/>
</dbReference>
<feature type="signal peptide" evidence="4">
    <location>
        <begin position="1"/>
        <end position="26"/>
    </location>
</feature>
<dbReference type="AlphaFoldDB" id="A0A9W6W5A0"/>
<keyword evidence="2 4" id="KW-0732">Signal</keyword>
<evidence type="ECO:0000256" key="1">
    <source>
        <dbReference type="ARBA" id="ARBA00010088"/>
    </source>
</evidence>
<dbReference type="Pfam" id="PF08386">
    <property type="entry name" value="Abhydrolase_4"/>
    <property type="match status" value="1"/>
</dbReference>
<evidence type="ECO:0000313" key="6">
    <source>
        <dbReference type="EMBL" id="GLZ80152.1"/>
    </source>
</evidence>
<gene>
    <name evidence="6" type="ORF">Afil01_49590</name>
</gene>
<comment type="caution">
    <text evidence="6">The sequence shown here is derived from an EMBL/GenBank/DDBJ whole genome shotgun (WGS) entry which is preliminary data.</text>
</comment>
<keyword evidence="7" id="KW-1185">Reference proteome</keyword>
<dbReference type="PANTHER" id="PTHR43248:SF29">
    <property type="entry name" value="TRIPEPTIDYL AMINOPEPTIDASE"/>
    <property type="match status" value="1"/>
</dbReference>
<comment type="similarity">
    <text evidence="1">Belongs to the peptidase S33 family.</text>
</comment>
<evidence type="ECO:0000256" key="3">
    <source>
        <dbReference type="ARBA" id="ARBA00022801"/>
    </source>
</evidence>
<dbReference type="PANTHER" id="PTHR43248">
    <property type="entry name" value="2-SUCCINYL-6-HYDROXY-2,4-CYCLOHEXADIENE-1-CARBOXYLATE SYNTHASE"/>
    <property type="match status" value="1"/>
</dbReference>
<dbReference type="InterPro" id="IPR029058">
    <property type="entry name" value="AB_hydrolase_fold"/>
</dbReference>
<keyword evidence="3" id="KW-0378">Hydrolase</keyword>
<evidence type="ECO:0000259" key="5">
    <source>
        <dbReference type="Pfam" id="PF08386"/>
    </source>
</evidence>
<dbReference type="InterPro" id="IPR013595">
    <property type="entry name" value="Pept_S33_TAP-like_C"/>
</dbReference>
<evidence type="ECO:0000313" key="7">
    <source>
        <dbReference type="Proteomes" id="UP001165079"/>
    </source>
</evidence>
<evidence type="ECO:0000256" key="4">
    <source>
        <dbReference type="SAM" id="SignalP"/>
    </source>
</evidence>
<name>A0A9W6W5A0_9ACTN</name>
<dbReference type="GO" id="GO:0016787">
    <property type="term" value="F:hydrolase activity"/>
    <property type="evidence" value="ECO:0007669"/>
    <property type="project" value="UniProtKB-KW"/>
</dbReference>
<dbReference type="InterPro" id="IPR051601">
    <property type="entry name" value="Serine_prot/Carboxylest_S33"/>
</dbReference>
<dbReference type="Proteomes" id="UP001165079">
    <property type="component" value="Unassembled WGS sequence"/>
</dbReference>
<dbReference type="Gene3D" id="3.40.50.1820">
    <property type="entry name" value="alpha/beta hydrolase"/>
    <property type="match status" value="1"/>
</dbReference>
<proteinExistence type="inferred from homology"/>
<sequence>MFRGRTFRIAVTATAALLLAACTHQSATFSSPEGTTPAAQWGACQERYGVPNTTVECATIKVPADWDTPGGETLDLALVRTKSKSQKDRIGSLVINPGGPGGSGVDFAIYLAKSLPKEILSRFDIVGFDPRGVGRSTPVECIADGEKDAINGYTPDPVEKGAFDGLVALQKAAVDSCYQKYGDSLAHFASVQAARDMDAIRTAVGDDKLSYLGFSYGTLLGSIYAQQNGQNLRAAVLDGAVDPGESDVTSSEGQAAAFEKAFDAFAAWCKTNASTCGMGDDPRQYVMNLIASVEARPPSGANGRVATAGWVLTAVVAALYDEEAWPYLAAGLTQTAAGKPSLMFEMADNYVGRSGTGTYDNSTDAFSAVTCSDDATTETVDQVRAYQGEWRGKYPMFGAPLALSLLPCALWRAPRTPYPTGASSGGPEILVVGTTGDPATPYVNAGKLAAQLGNAEVLTWEGEGHTAYPKTACVTAAVNGYLLELTTPPAGTVCPPK</sequence>
<feature type="chain" id="PRO_5040802057" evidence="4">
    <location>
        <begin position="27"/>
        <end position="497"/>
    </location>
</feature>
<dbReference type="SUPFAM" id="SSF53474">
    <property type="entry name" value="alpha/beta-Hydrolases"/>
    <property type="match status" value="1"/>
</dbReference>
<feature type="domain" description="Peptidase S33 tripeptidyl aminopeptidase-like C-terminal" evidence="5">
    <location>
        <begin position="394"/>
        <end position="494"/>
    </location>
</feature>
<reference evidence="6" key="1">
    <citation type="submission" date="2023-03" db="EMBL/GenBank/DDBJ databases">
        <title>Actinorhabdospora filicis NBRC 111898.</title>
        <authorList>
            <person name="Ichikawa N."/>
            <person name="Sato H."/>
            <person name="Tonouchi N."/>
        </authorList>
    </citation>
    <scope>NUCLEOTIDE SEQUENCE</scope>
    <source>
        <strain evidence="6">NBRC 111898</strain>
    </source>
</reference>
<evidence type="ECO:0000256" key="2">
    <source>
        <dbReference type="ARBA" id="ARBA00022729"/>
    </source>
</evidence>
<dbReference type="RefSeq" id="WP_285665275.1">
    <property type="nucleotide sequence ID" value="NZ_BSTX01000003.1"/>
</dbReference>
<organism evidence="6 7">
    <name type="scientific">Actinorhabdospora filicis</name>
    <dbReference type="NCBI Taxonomy" id="1785913"/>
    <lineage>
        <taxon>Bacteria</taxon>
        <taxon>Bacillati</taxon>
        <taxon>Actinomycetota</taxon>
        <taxon>Actinomycetes</taxon>
        <taxon>Micromonosporales</taxon>
        <taxon>Micromonosporaceae</taxon>
        <taxon>Actinorhabdospora</taxon>
    </lineage>
</organism>
<dbReference type="PROSITE" id="PS51257">
    <property type="entry name" value="PROKAR_LIPOPROTEIN"/>
    <property type="match status" value="1"/>
</dbReference>